<gene>
    <name evidence="1" type="ORF">KIPB_004790</name>
    <name evidence="2" type="ORF">KIPB_004857</name>
    <name evidence="3" type="ORF">KIPB_007228</name>
</gene>
<reference evidence="2 4" key="2">
    <citation type="journal article" date="2018" name="PLoS ONE">
        <title>The draft genome of Kipferlia bialata reveals reductive genome evolution in fornicate parasites.</title>
        <authorList>
            <person name="Tanifuji G."/>
            <person name="Takabayashi S."/>
            <person name="Kume K."/>
            <person name="Takagi M."/>
            <person name="Nakayama T."/>
            <person name="Kamikawa R."/>
            <person name="Inagaki Y."/>
            <person name="Hashimoto T."/>
        </authorList>
    </citation>
    <scope>NUCLEOTIDE SEQUENCE [LARGE SCALE GENOMIC DNA]</scope>
    <source>
        <strain evidence="2">NY0173</strain>
    </source>
</reference>
<dbReference type="AlphaFoldDB" id="A0A391NNU3"/>
<evidence type="ECO:0000313" key="1">
    <source>
        <dbReference type="EMBL" id="GCA62637.1"/>
    </source>
</evidence>
<dbReference type="Proteomes" id="UP000265618">
    <property type="component" value="Unassembled WGS sequence"/>
</dbReference>
<keyword evidence="4" id="KW-1185">Reference proteome</keyword>
<evidence type="ECO:0000313" key="4">
    <source>
        <dbReference type="Proteomes" id="UP000265618"/>
    </source>
</evidence>
<dbReference type="EMBL" id="BDIP01001081">
    <property type="protein sequence ID" value="GCA62650.1"/>
    <property type="molecule type" value="Genomic_DNA"/>
</dbReference>
<protein>
    <submittedName>
        <fullName evidence="2">Uncharacterized protein</fullName>
    </submittedName>
</protein>
<dbReference type="EMBL" id="BDIP01001060">
    <property type="protein sequence ID" value="GCA62637.1"/>
    <property type="molecule type" value="Genomic_DNA"/>
</dbReference>
<name>A0A391NNU3_9EUKA</name>
<proteinExistence type="predicted"/>
<evidence type="ECO:0000313" key="2">
    <source>
        <dbReference type="EMBL" id="GCA62650.1"/>
    </source>
</evidence>
<sequence length="215" mass="23938">MPGQRATKREREVTADDAAFEAADVAHGRLEALGVDKEGFSVLLRDTLAEVRGTKGPDGIAEVVCELRELIEVQRALLQERKETNRWLREVVGLKRHPDAPAHVTERAVRDETPIARDAENHRPAKRTCVGFGGQRPVSGGYGYHQVRLPEPLPQPTQGITQTLASLQSGTQQTVQQKMAERGLADKEQFMKAWQALSEGTTIFTFDGEAYYYNQ</sequence>
<organism evidence="2 4">
    <name type="scientific">Kipferlia bialata</name>
    <dbReference type="NCBI Taxonomy" id="797122"/>
    <lineage>
        <taxon>Eukaryota</taxon>
        <taxon>Metamonada</taxon>
        <taxon>Carpediemonas-like organisms</taxon>
        <taxon>Kipferlia</taxon>
    </lineage>
</organism>
<accession>A0A391NNU3</accession>
<comment type="caution">
    <text evidence="2">The sequence shown here is derived from an EMBL/GenBank/DDBJ whole genome shotgun (WGS) entry which is preliminary data.</text>
</comment>
<evidence type="ECO:0000313" key="3">
    <source>
        <dbReference type="EMBL" id="GCA63002.1"/>
    </source>
</evidence>
<dbReference type="EMBL" id="BDIP01001998">
    <property type="protein sequence ID" value="GCA63002.1"/>
    <property type="molecule type" value="Genomic_DNA"/>
</dbReference>
<reference evidence="2" key="1">
    <citation type="submission" date="2016-10" db="EMBL/GenBank/DDBJ databases">
        <authorList>
            <person name="Tanifuji G."/>
            <person name="Kume K."/>
            <person name="Nakayama T."/>
            <person name="Takabayashi S."/>
            <person name="Hashimoto T."/>
        </authorList>
    </citation>
    <scope>NUCLEOTIDE SEQUENCE</scope>
    <source>
        <strain evidence="2">NY0173</strain>
    </source>
</reference>